<evidence type="ECO:0000256" key="6">
    <source>
        <dbReference type="ARBA" id="ARBA00022747"/>
    </source>
</evidence>
<feature type="domain" description="DNA methylase N-4/N-6" evidence="9">
    <location>
        <begin position="5"/>
        <end position="80"/>
    </location>
</feature>
<comment type="caution">
    <text evidence="10">The sequence shown here is derived from an EMBL/GenBank/DDBJ whole genome shotgun (WGS) entry which is preliminary data.</text>
</comment>
<dbReference type="EC" id="2.1.1.113" evidence="2"/>
<dbReference type="GO" id="GO:0003677">
    <property type="term" value="F:DNA binding"/>
    <property type="evidence" value="ECO:0007669"/>
    <property type="project" value="UniProtKB-KW"/>
</dbReference>
<evidence type="ECO:0000256" key="3">
    <source>
        <dbReference type="ARBA" id="ARBA00022603"/>
    </source>
</evidence>
<dbReference type="EMBL" id="ATMK01000022">
    <property type="protein sequence ID" value="KJJ86526.1"/>
    <property type="molecule type" value="Genomic_DNA"/>
</dbReference>
<evidence type="ECO:0000313" key="10">
    <source>
        <dbReference type="EMBL" id="KJJ86526.1"/>
    </source>
</evidence>
<dbReference type="Pfam" id="PF01555">
    <property type="entry name" value="N6_N4_Mtase"/>
    <property type="match status" value="2"/>
</dbReference>
<feature type="domain" description="DNA methylase N-4/N-6" evidence="9">
    <location>
        <begin position="243"/>
        <end position="413"/>
    </location>
</feature>
<organism evidence="10 11">
    <name type="scientific">Prevotella intermedia ZT</name>
    <dbReference type="NCBI Taxonomy" id="1347790"/>
    <lineage>
        <taxon>Bacteria</taxon>
        <taxon>Pseudomonadati</taxon>
        <taxon>Bacteroidota</taxon>
        <taxon>Bacteroidia</taxon>
        <taxon>Bacteroidales</taxon>
        <taxon>Prevotellaceae</taxon>
        <taxon>Prevotella</taxon>
    </lineage>
</organism>
<dbReference type="InterPro" id="IPR017985">
    <property type="entry name" value="MeTrfase_CN4_CS"/>
</dbReference>
<dbReference type="GO" id="GO:0015667">
    <property type="term" value="F:site-specific DNA-methyltransferase (cytosine-N4-specific) activity"/>
    <property type="evidence" value="ECO:0007669"/>
    <property type="project" value="UniProtKB-EC"/>
</dbReference>
<comment type="catalytic activity">
    <reaction evidence="8">
        <text>a 2'-deoxycytidine in DNA + S-adenosyl-L-methionine = an N(4)-methyl-2'-deoxycytidine in DNA + S-adenosyl-L-homocysteine + H(+)</text>
        <dbReference type="Rhea" id="RHEA:16857"/>
        <dbReference type="Rhea" id="RHEA-COMP:11369"/>
        <dbReference type="Rhea" id="RHEA-COMP:13674"/>
        <dbReference type="ChEBI" id="CHEBI:15378"/>
        <dbReference type="ChEBI" id="CHEBI:57856"/>
        <dbReference type="ChEBI" id="CHEBI:59789"/>
        <dbReference type="ChEBI" id="CHEBI:85452"/>
        <dbReference type="ChEBI" id="CHEBI:137933"/>
        <dbReference type="EC" id="2.1.1.113"/>
    </reaction>
</comment>
<proteinExistence type="inferred from homology"/>
<comment type="similarity">
    <text evidence="1">Belongs to the N(4)/N(6)-methyltransferase family. N(4) subfamily.</text>
</comment>
<dbReference type="PRINTS" id="PR00507">
    <property type="entry name" value="N12N6MTFRASE"/>
</dbReference>
<keyword evidence="6" id="KW-0680">Restriction system</keyword>
<keyword evidence="5" id="KW-0949">S-adenosyl-L-methionine</keyword>
<dbReference type="GO" id="GO:0032259">
    <property type="term" value="P:methylation"/>
    <property type="evidence" value="ECO:0007669"/>
    <property type="project" value="UniProtKB-KW"/>
</dbReference>
<gene>
    <name evidence="10" type="ORF">M573_122015</name>
</gene>
<evidence type="ECO:0000256" key="7">
    <source>
        <dbReference type="ARBA" id="ARBA00023125"/>
    </source>
</evidence>
<dbReference type="Proteomes" id="UP000032541">
    <property type="component" value="Unassembled WGS sequence"/>
</dbReference>
<keyword evidence="3 10" id="KW-0489">Methyltransferase</keyword>
<dbReference type="RefSeq" id="WP_045167966.1">
    <property type="nucleotide sequence ID" value="NZ_ATMK01000022.1"/>
</dbReference>
<dbReference type="PROSITE" id="PS00093">
    <property type="entry name" value="N4_MTASE"/>
    <property type="match status" value="1"/>
</dbReference>
<accession>A0AAP0V859</accession>
<dbReference type="InterPro" id="IPR029063">
    <property type="entry name" value="SAM-dependent_MTases_sf"/>
</dbReference>
<evidence type="ECO:0000259" key="9">
    <source>
        <dbReference type="Pfam" id="PF01555"/>
    </source>
</evidence>
<dbReference type="InterPro" id="IPR002941">
    <property type="entry name" value="DNA_methylase_N4/N6"/>
</dbReference>
<protein>
    <recommendedName>
        <fullName evidence="2">site-specific DNA-methyltransferase (cytosine-N(4)-specific)</fullName>
        <ecNumber evidence="2">2.1.1.113</ecNumber>
    </recommendedName>
</protein>
<evidence type="ECO:0000313" key="11">
    <source>
        <dbReference type="Proteomes" id="UP000032541"/>
    </source>
</evidence>
<evidence type="ECO:0000256" key="5">
    <source>
        <dbReference type="ARBA" id="ARBA00022691"/>
    </source>
</evidence>
<keyword evidence="4" id="KW-0808">Transferase</keyword>
<sequence length="414" mass="48264">MYKRKVDDRWSFKEANTKEFTHCYHTYPAMMIPQIARTLIEEYRPEGKLDLILDPYMGSGTTLVEASLAGINSVGTDLNPLARLMGKVKTTHYNYDSIFRQFREIQAELIFYSEEKVIERNFDRISNYSFWYNEKDLLKLSFLSQLIKNVKDKDFFNVALSEVVREVSFTRNGEFKRYRMNEASIAKFNPDTFVLFERKVLRNLEGLRDYNSKNQDRKKVKADIYSFNTMYGIPTDVIKDGDVDMVVTSPPYGDSRTTVAYGQFSRWANEWFNFDNATNLDNLLMGGKKAKEELFKTDSIRNVLNKIDDLDHKRYLEVVSFLNDYYQSIENVAKAVRSGGTICYVVGDRRVKNVQIPLDYFTAEMFEKFGFKHKITIVREIPNKRMPAETSPTNKVGAKVSTMSHEYIVILNKL</sequence>
<dbReference type="GO" id="GO:0009307">
    <property type="term" value="P:DNA restriction-modification system"/>
    <property type="evidence" value="ECO:0007669"/>
    <property type="project" value="UniProtKB-KW"/>
</dbReference>
<dbReference type="Gene3D" id="3.40.50.150">
    <property type="entry name" value="Vaccinia Virus protein VP39"/>
    <property type="match status" value="2"/>
</dbReference>
<reference evidence="10 11" key="1">
    <citation type="journal article" date="2015" name="BMC Genomics">
        <title>Comparative genome analysis of Prevotella intermedia strain isolated from infected root canal reveals features related to pathogenicity and adaptation.</title>
        <authorList>
            <person name="Ruan Y."/>
            <person name="Shen L."/>
            <person name="Zou Y."/>
            <person name="Qi Z."/>
            <person name="Yin J."/>
            <person name="Jiang J."/>
            <person name="Guo L."/>
            <person name="He L."/>
            <person name="Chen Z."/>
            <person name="Tang Z."/>
            <person name="Qin S."/>
        </authorList>
    </citation>
    <scope>NUCLEOTIDE SEQUENCE [LARGE SCALE GENOMIC DNA]</scope>
    <source>
        <strain evidence="10 11">ZT</strain>
    </source>
</reference>
<evidence type="ECO:0000256" key="1">
    <source>
        <dbReference type="ARBA" id="ARBA00010203"/>
    </source>
</evidence>
<dbReference type="AlphaFoldDB" id="A0AAP0V859"/>
<evidence type="ECO:0000256" key="2">
    <source>
        <dbReference type="ARBA" id="ARBA00012185"/>
    </source>
</evidence>
<evidence type="ECO:0000256" key="8">
    <source>
        <dbReference type="ARBA" id="ARBA00049120"/>
    </source>
</evidence>
<name>A0AAP0V859_PREIN</name>
<keyword evidence="7" id="KW-0238">DNA-binding</keyword>
<evidence type="ECO:0000256" key="4">
    <source>
        <dbReference type="ARBA" id="ARBA00022679"/>
    </source>
</evidence>
<dbReference type="GO" id="GO:0008170">
    <property type="term" value="F:N-methyltransferase activity"/>
    <property type="evidence" value="ECO:0007669"/>
    <property type="project" value="InterPro"/>
</dbReference>
<dbReference type="SUPFAM" id="SSF53335">
    <property type="entry name" value="S-adenosyl-L-methionine-dependent methyltransferases"/>
    <property type="match status" value="3"/>
</dbReference>